<dbReference type="Proteomes" id="UP000704712">
    <property type="component" value="Unassembled WGS sequence"/>
</dbReference>
<reference evidence="1" key="1">
    <citation type="submission" date="2020-04" db="EMBL/GenBank/DDBJ databases">
        <title>Hybrid Assembly of Korean Phytophthora infestans isolates.</title>
        <authorList>
            <person name="Prokchorchik M."/>
            <person name="Lee Y."/>
            <person name="Seo J."/>
            <person name="Cho J.-H."/>
            <person name="Park Y.-E."/>
            <person name="Jang D.-C."/>
            <person name="Im J.-S."/>
            <person name="Choi J.-G."/>
            <person name="Park H.-J."/>
            <person name="Lee G.-B."/>
            <person name="Lee Y.-G."/>
            <person name="Hong S.-Y."/>
            <person name="Cho K."/>
            <person name="Sohn K.H."/>
        </authorList>
    </citation>
    <scope>NUCLEOTIDE SEQUENCE</scope>
    <source>
        <strain evidence="1">KR_1_A1</strain>
        <strain evidence="2">KR_2_A2</strain>
    </source>
</reference>
<comment type="caution">
    <text evidence="1">The sequence shown here is derived from an EMBL/GenBank/DDBJ whole genome shotgun (WGS) entry which is preliminary data.</text>
</comment>
<evidence type="ECO:0000313" key="3">
    <source>
        <dbReference type="Proteomes" id="UP000602510"/>
    </source>
</evidence>
<keyword evidence="3" id="KW-1185">Reference proteome</keyword>
<proteinExistence type="predicted"/>
<dbReference type="EMBL" id="WSZM01000037">
    <property type="protein sequence ID" value="KAF4045934.1"/>
    <property type="molecule type" value="Genomic_DNA"/>
</dbReference>
<evidence type="ECO:0000313" key="1">
    <source>
        <dbReference type="EMBL" id="KAF4045934.1"/>
    </source>
</evidence>
<dbReference type="AlphaFoldDB" id="A0A833W7V0"/>
<name>A0A833W7V0_PHYIN</name>
<accession>A0A833W7V0</accession>
<evidence type="ECO:0008006" key="4">
    <source>
        <dbReference type="Google" id="ProtNLM"/>
    </source>
</evidence>
<gene>
    <name evidence="1" type="ORF">GN244_ATG01599</name>
    <name evidence="2" type="ORF">GN958_ATG18910</name>
</gene>
<evidence type="ECO:0000313" key="2">
    <source>
        <dbReference type="EMBL" id="KAF4131877.1"/>
    </source>
</evidence>
<dbReference type="Proteomes" id="UP000602510">
    <property type="component" value="Unassembled WGS sequence"/>
</dbReference>
<organism evidence="1 3">
    <name type="scientific">Phytophthora infestans</name>
    <name type="common">Potato late blight agent</name>
    <name type="synonym">Botrytis infestans</name>
    <dbReference type="NCBI Taxonomy" id="4787"/>
    <lineage>
        <taxon>Eukaryota</taxon>
        <taxon>Sar</taxon>
        <taxon>Stramenopiles</taxon>
        <taxon>Oomycota</taxon>
        <taxon>Peronosporomycetes</taxon>
        <taxon>Peronosporales</taxon>
        <taxon>Peronosporaceae</taxon>
        <taxon>Phytophthora</taxon>
    </lineage>
</organism>
<protein>
    <recommendedName>
        <fullName evidence="4">RxLR effector protein</fullName>
    </recommendedName>
</protein>
<sequence>MRAAPSDSTRVVDYATTERLLRAHSSDKEEQKEEEERAISINFSSLEKIFKKVTSAKTTELQGMLKADEALGSAFKTLKLGTMRIGKDGSVDPKMVAKFLSSRNFKIWSQHAVKINKDDPYGEMLKALTNVFGEKNVAMMILVGNLSRNSRDVAKKLEKAQFYKWYFVDKYKTADEVFTNVLKADRNRIHGYGREKEIWGDYAKYVTTTVMKY</sequence>
<dbReference type="EMBL" id="JAACNO010002657">
    <property type="protein sequence ID" value="KAF4131877.1"/>
    <property type="molecule type" value="Genomic_DNA"/>
</dbReference>